<dbReference type="CDD" id="cd22573">
    <property type="entry name" value="RMP1_RBD"/>
    <property type="match status" value="1"/>
</dbReference>
<dbReference type="GO" id="GO:0000466">
    <property type="term" value="P:maturation of 5.8S rRNA from tricistronic rRNA transcript (SSU-rRNA, 5.8S rRNA, LSU-rRNA)"/>
    <property type="evidence" value="ECO:0007669"/>
    <property type="project" value="TreeGrafter"/>
</dbReference>
<dbReference type="InterPro" id="IPR047205">
    <property type="entry name" value="RMP1"/>
</dbReference>
<dbReference type="GO" id="GO:0000294">
    <property type="term" value="P:nuclear-transcribed mRNA catabolic process, RNase MRP-dependent"/>
    <property type="evidence" value="ECO:0007669"/>
    <property type="project" value="TreeGrafter"/>
</dbReference>
<dbReference type="PANTHER" id="PTHR37792:SF1">
    <property type="entry name" value="RIBONUCLEASE MRP PROTEIN SUBUNIT RMP1"/>
    <property type="match status" value="1"/>
</dbReference>
<reference evidence="3" key="2">
    <citation type="submission" date="2021-01" db="EMBL/GenBank/DDBJ databases">
        <authorList>
            <person name="Schikora-Tamarit M.A."/>
        </authorList>
    </citation>
    <scope>NUCLEOTIDE SEQUENCE</scope>
    <source>
        <strain evidence="3">NCAIM Y.01608</strain>
    </source>
</reference>
<dbReference type="GO" id="GO:0000172">
    <property type="term" value="C:ribonuclease MRP complex"/>
    <property type="evidence" value="ECO:0007669"/>
    <property type="project" value="InterPro"/>
</dbReference>
<evidence type="ECO:0000313" key="3">
    <source>
        <dbReference type="EMBL" id="KAH3665046.1"/>
    </source>
</evidence>
<dbReference type="Proteomes" id="UP000788993">
    <property type="component" value="Unassembled WGS sequence"/>
</dbReference>
<dbReference type="GO" id="GO:0042134">
    <property type="term" value="F:rRNA primary transcript binding"/>
    <property type="evidence" value="ECO:0007669"/>
    <property type="project" value="InterPro"/>
</dbReference>
<dbReference type="Pfam" id="PF20945">
    <property type="entry name" value="RMP1"/>
    <property type="match status" value="1"/>
</dbReference>
<dbReference type="AlphaFoldDB" id="A0A9P8T4N5"/>
<accession>A0A9P8T4N5</accession>
<evidence type="ECO:0000313" key="4">
    <source>
        <dbReference type="Proteomes" id="UP000788993"/>
    </source>
</evidence>
<evidence type="ECO:0000256" key="1">
    <source>
        <dbReference type="SAM" id="MobiDB-lite"/>
    </source>
</evidence>
<organism evidence="3 4">
    <name type="scientific">Ogataea polymorpha</name>
    <dbReference type="NCBI Taxonomy" id="460523"/>
    <lineage>
        <taxon>Eukaryota</taxon>
        <taxon>Fungi</taxon>
        <taxon>Dikarya</taxon>
        <taxon>Ascomycota</taxon>
        <taxon>Saccharomycotina</taxon>
        <taxon>Pichiomycetes</taxon>
        <taxon>Pichiales</taxon>
        <taxon>Pichiaceae</taxon>
        <taxon>Ogataea</taxon>
    </lineage>
</organism>
<feature type="domain" description="RNase MRP protein 1 RNA binding" evidence="2">
    <location>
        <begin position="12"/>
        <end position="133"/>
    </location>
</feature>
<comment type="caution">
    <text evidence="3">The sequence shown here is derived from an EMBL/GenBank/DDBJ whole genome shotgun (WGS) entry which is preliminary data.</text>
</comment>
<sequence>MEAALLNEYQIAHLVYHRDSKQHRSSLWWKHFNIFHRRLRTVLQLCIDIDEITGKRQLSSLRFTRSHFPKFQKRTLSATQAAQLVQRKKQQLQTLINYLLQRILPACYYRFYAVIELGQYLALGFTLMGLVAKTRAILLQMRSVPAPEPDPEPQLLQEEEVGELIAPAELVNASFEEPRNENKKKRNKSRKTIDDIFGF</sequence>
<gene>
    <name evidence="3" type="ORF">OGATHE_003861</name>
</gene>
<reference evidence="3" key="1">
    <citation type="journal article" date="2021" name="Open Biol.">
        <title>Shared evolutionary footprints suggest mitochondrial oxidative damage underlies multiple complex I losses in fungi.</title>
        <authorList>
            <person name="Schikora-Tamarit M.A."/>
            <person name="Marcet-Houben M."/>
            <person name="Nosek J."/>
            <person name="Gabaldon T."/>
        </authorList>
    </citation>
    <scope>NUCLEOTIDE SEQUENCE</scope>
    <source>
        <strain evidence="3">NCAIM Y.01608</strain>
    </source>
</reference>
<feature type="region of interest" description="Disordered" evidence="1">
    <location>
        <begin position="174"/>
        <end position="199"/>
    </location>
</feature>
<dbReference type="PANTHER" id="PTHR37792">
    <property type="entry name" value="RIBONUCLEASE MRP PROTEIN SUBUNIT RMP1"/>
    <property type="match status" value="1"/>
</dbReference>
<dbReference type="EMBL" id="JAEUBD010001178">
    <property type="protein sequence ID" value="KAH3665046.1"/>
    <property type="molecule type" value="Genomic_DNA"/>
</dbReference>
<keyword evidence="4" id="KW-1185">Reference proteome</keyword>
<dbReference type="InterPro" id="IPR047204">
    <property type="entry name" value="RMP1_RBD"/>
</dbReference>
<proteinExistence type="predicted"/>
<protein>
    <recommendedName>
        <fullName evidence="2">RNase MRP protein 1 RNA binding domain-containing protein</fullName>
    </recommendedName>
</protein>
<name>A0A9P8T4N5_9ASCO</name>
<evidence type="ECO:0000259" key="2">
    <source>
        <dbReference type="Pfam" id="PF20945"/>
    </source>
</evidence>